<dbReference type="AlphaFoldDB" id="A0A9N9B437"/>
<feature type="non-terminal residue" evidence="1">
    <location>
        <position position="41"/>
    </location>
</feature>
<dbReference type="Proteomes" id="UP000789405">
    <property type="component" value="Unassembled WGS sequence"/>
</dbReference>
<evidence type="ECO:0000313" key="1">
    <source>
        <dbReference type="EMBL" id="CAG8550811.1"/>
    </source>
</evidence>
<sequence>MSVNSTQSIFHIRLYCIFLHNNKIHDAQSDCCFGYLLAPNT</sequence>
<reference evidence="1" key="1">
    <citation type="submission" date="2021-06" db="EMBL/GenBank/DDBJ databases">
        <authorList>
            <person name="Kallberg Y."/>
            <person name="Tangrot J."/>
            <person name="Rosling A."/>
        </authorList>
    </citation>
    <scope>NUCLEOTIDE SEQUENCE</scope>
    <source>
        <strain evidence="1">MA453B</strain>
    </source>
</reference>
<evidence type="ECO:0000313" key="2">
    <source>
        <dbReference type="Proteomes" id="UP000789405"/>
    </source>
</evidence>
<dbReference type="EMBL" id="CAJVPY010002167">
    <property type="protein sequence ID" value="CAG8550811.1"/>
    <property type="molecule type" value="Genomic_DNA"/>
</dbReference>
<accession>A0A9N9B437</accession>
<proteinExistence type="predicted"/>
<name>A0A9N9B437_9GLOM</name>
<comment type="caution">
    <text evidence="1">The sequence shown here is derived from an EMBL/GenBank/DDBJ whole genome shotgun (WGS) entry which is preliminary data.</text>
</comment>
<keyword evidence="2" id="KW-1185">Reference proteome</keyword>
<organism evidence="1 2">
    <name type="scientific">Dentiscutata erythropus</name>
    <dbReference type="NCBI Taxonomy" id="1348616"/>
    <lineage>
        <taxon>Eukaryota</taxon>
        <taxon>Fungi</taxon>
        <taxon>Fungi incertae sedis</taxon>
        <taxon>Mucoromycota</taxon>
        <taxon>Glomeromycotina</taxon>
        <taxon>Glomeromycetes</taxon>
        <taxon>Diversisporales</taxon>
        <taxon>Gigasporaceae</taxon>
        <taxon>Dentiscutata</taxon>
    </lineage>
</organism>
<gene>
    <name evidence="1" type="ORF">DERYTH_LOCUS5256</name>
</gene>
<protein>
    <submittedName>
        <fullName evidence="1">27771_t:CDS:1</fullName>
    </submittedName>
</protein>